<keyword evidence="7" id="KW-0539">Nucleus</keyword>
<dbReference type="GO" id="GO:0004518">
    <property type="term" value="F:nuclease activity"/>
    <property type="evidence" value="ECO:0007669"/>
    <property type="project" value="UniProtKB-KW"/>
</dbReference>
<dbReference type="EMBL" id="JACGWJ010000023">
    <property type="protein sequence ID" value="KAL0325159.1"/>
    <property type="molecule type" value="Genomic_DNA"/>
</dbReference>
<keyword evidence="4" id="KW-0540">Nuclease</keyword>
<evidence type="ECO:0000256" key="3">
    <source>
        <dbReference type="ARBA" id="ARBA00006958"/>
    </source>
</evidence>
<evidence type="ECO:0000259" key="8">
    <source>
        <dbReference type="Pfam" id="PF13359"/>
    </source>
</evidence>
<organism evidence="9">
    <name type="scientific">Sesamum radiatum</name>
    <name type="common">Black benniseed</name>
    <dbReference type="NCBI Taxonomy" id="300843"/>
    <lineage>
        <taxon>Eukaryota</taxon>
        <taxon>Viridiplantae</taxon>
        <taxon>Streptophyta</taxon>
        <taxon>Embryophyta</taxon>
        <taxon>Tracheophyta</taxon>
        <taxon>Spermatophyta</taxon>
        <taxon>Magnoliopsida</taxon>
        <taxon>eudicotyledons</taxon>
        <taxon>Gunneridae</taxon>
        <taxon>Pentapetalae</taxon>
        <taxon>asterids</taxon>
        <taxon>lamiids</taxon>
        <taxon>Lamiales</taxon>
        <taxon>Pedaliaceae</taxon>
        <taxon>Sesamum</taxon>
    </lineage>
</organism>
<evidence type="ECO:0000256" key="6">
    <source>
        <dbReference type="ARBA" id="ARBA00022801"/>
    </source>
</evidence>
<dbReference type="PANTHER" id="PTHR22930">
    <property type="match status" value="1"/>
</dbReference>
<evidence type="ECO:0000313" key="9">
    <source>
        <dbReference type="EMBL" id="KAL0325159.1"/>
    </source>
</evidence>
<dbReference type="Pfam" id="PF13359">
    <property type="entry name" value="DDE_Tnp_4"/>
    <property type="match status" value="1"/>
</dbReference>
<dbReference type="PANTHER" id="PTHR22930:SF281">
    <property type="entry name" value="NUCLEASE"/>
    <property type="match status" value="1"/>
</dbReference>
<evidence type="ECO:0000256" key="5">
    <source>
        <dbReference type="ARBA" id="ARBA00022723"/>
    </source>
</evidence>
<comment type="subcellular location">
    <subcellularLocation>
        <location evidence="2">Nucleus</location>
    </subcellularLocation>
</comment>
<evidence type="ECO:0000256" key="2">
    <source>
        <dbReference type="ARBA" id="ARBA00004123"/>
    </source>
</evidence>
<accession>A0AAW2M0X8</accession>
<evidence type="ECO:0000256" key="1">
    <source>
        <dbReference type="ARBA" id="ARBA00001968"/>
    </source>
</evidence>
<reference evidence="9" key="1">
    <citation type="submission" date="2020-06" db="EMBL/GenBank/DDBJ databases">
        <authorList>
            <person name="Li T."/>
            <person name="Hu X."/>
            <person name="Zhang T."/>
            <person name="Song X."/>
            <person name="Zhang H."/>
            <person name="Dai N."/>
            <person name="Sheng W."/>
            <person name="Hou X."/>
            <person name="Wei L."/>
        </authorList>
    </citation>
    <scope>NUCLEOTIDE SEQUENCE</scope>
    <source>
        <strain evidence="9">G02</strain>
        <tissue evidence="9">Leaf</tissue>
    </source>
</reference>
<protein>
    <recommendedName>
        <fullName evidence="8">DDE Tnp4 domain-containing protein</fullName>
    </recommendedName>
</protein>
<keyword evidence="5" id="KW-0479">Metal-binding</keyword>
<dbReference type="InterPro" id="IPR045249">
    <property type="entry name" value="HARBI1-like"/>
</dbReference>
<evidence type="ECO:0000256" key="7">
    <source>
        <dbReference type="ARBA" id="ARBA00023242"/>
    </source>
</evidence>
<comment type="cofactor">
    <cofactor evidence="1">
        <name>a divalent metal cation</name>
        <dbReference type="ChEBI" id="CHEBI:60240"/>
    </cofactor>
</comment>
<evidence type="ECO:0000256" key="4">
    <source>
        <dbReference type="ARBA" id="ARBA00022722"/>
    </source>
</evidence>
<reference evidence="9" key="2">
    <citation type="journal article" date="2024" name="Plant">
        <title>Genomic evolution and insights into agronomic trait innovations of Sesamum species.</title>
        <authorList>
            <person name="Miao H."/>
            <person name="Wang L."/>
            <person name="Qu L."/>
            <person name="Liu H."/>
            <person name="Sun Y."/>
            <person name="Le M."/>
            <person name="Wang Q."/>
            <person name="Wei S."/>
            <person name="Zheng Y."/>
            <person name="Lin W."/>
            <person name="Duan Y."/>
            <person name="Cao H."/>
            <person name="Xiong S."/>
            <person name="Wang X."/>
            <person name="Wei L."/>
            <person name="Li C."/>
            <person name="Ma Q."/>
            <person name="Ju M."/>
            <person name="Zhao R."/>
            <person name="Li G."/>
            <person name="Mu C."/>
            <person name="Tian Q."/>
            <person name="Mei H."/>
            <person name="Zhang T."/>
            <person name="Gao T."/>
            <person name="Zhang H."/>
        </authorList>
    </citation>
    <scope>NUCLEOTIDE SEQUENCE</scope>
    <source>
        <strain evidence="9">G02</strain>
    </source>
</reference>
<comment type="similarity">
    <text evidence="3">Belongs to the HARBI1 family.</text>
</comment>
<gene>
    <name evidence="9" type="ORF">Sradi_5085200</name>
</gene>
<dbReference type="GO" id="GO:0046872">
    <property type="term" value="F:metal ion binding"/>
    <property type="evidence" value="ECO:0007669"/>
    <property type="project" value="UniProtKB-KW"/>
</dbReference>
<keyword evidence="6" id="KW-0378">Hydrolase</keyword>
<proteinExistence type="inferred from homology"/>
<comment type="caution">
    <text evidence="9">The sequence shown here is derived from an EMBL/GenBank/DDBJ whole genome shotgun (WGS) entry which is preliminary data.</text>
</comment>
<dbReference type="AlphaFoldDB" id="A0AAW2M0X8"/>
<dbReference type="GO" id="GO:0005634">
    <property type="term" value="C:nucleus"/>
    <property type="evidence" value="ECO:0007669"/>
    <property type="project" value="UniProtKB-SubCell"/>
</dbReference>
<dbReference type="GO" id="GO:0016787">
    <property type="term" value="F:hydrolase activity"/>
    <property type="evidence" value="ECO:0007669"/>
    <property type="project" value="UniProtKB-KW"/>
</dbReference>
<dbReference type="InterPro" id="IPR027806">
    <property type="entry name" value="HARBI1_dom"/>
</dbReference>
<name>A0AAW2M0X8_SESRA</name>
<feature type="domain" description="DDE Tnp4" evidence="8">
    <location>
        <begin position="22"/>
        <end position="161"/>
    </location>
</feature>
<sequence>MSRNAFGRLCQLLETVGSLREREKSSTNVLRLCNIEGKFIYIFEWEGRAADGRVLRDVVHRPAGIKVPTGNYYLCDNGYGNVEGFLTPYRGVRYHLKEWDRSTRGPQSPQELFNLRHASARNMIEQTFGLLKTRWGILRSPPYYLIRVQNQIIVAYCLLHNFIRMEMPDAPLELELPNEVDTSNDHIIDFMSTLDATPQWTSWRDELATNMYTEWICRR</sequence>